<evidence type="ECO:0000256" key="2">
    <source>
        <dbReference type="SAM" id="SignalP"/>
    </source>
</evidence>
<protein>
    <recommendedName>
        <fullName evidence="3">Glycoside hydrolase 35 catalytic domain-containing protein</fullName>
    </recommendedName>
</protein>
<feature type="chain" id="PRO_5032527313" description="Glycoside hydrolase 35 catalytic domain-containing protein" evidence="2">
    <location>
        <begin position="22"/>
        <end position="163"/>
    </location>
</feature>
<evidence type="ECO:0000259" key="3">
    <source>
        <dbReference type="Pfam" id="PF01301"/>
    </source>
</evidence>
<sequence>MYQQLCALLIIILCICGQCQSEQSFGIDFDRNTFVKDGKPFQYISGSIHMYRMPREYWNDRLEKMWAAGLNAIQTPMQKIELQTYPQKKTIGKLNAQVLRPWYEAKIEILDTRNTSNEWLLGEIKENFAWFIDQYTITLAERTVLLQSKVSSRTFKFYNETKK</sequence>
<name>A0A813PK99_9BILA</name>
<evidence type="ECO:0000313" key="4">
    <source>
        <dbReference type="EMBL" id="CAF0751777.1"/>
    </source>
</evidence>
<dbReference type="PANTHER" id="PTHR23421">
    <property type="entry name" value="BETA-GALACTOSIDASE RELATED"/>
    <property type="match status" value="1"/>
</dbReference>
<evidence type="ECO:0000256" key="1">
    <source>
        <dbReference type="ARBA" id="ARBA00009809"/>
    </source>
</evidence>
<dbReference type="OrthoDB" id="1657402at2759"/>
<dbReference type="GO" id="GO:0004553">
    <property type="term" value="F:hydrolase activity, hydrolyzing O-glycosyl compounds"/>
    <property type="evidence" value="ECO:0007669"/>
    <property type="project" value="InterPro"/>
</dbReference>
<dbReference type="InterPro" id="IPR017853">
    <property type="entry name" value="GH"/>
</dbReference>
<organism evidence="4 5">
    <name type="scientific">Adineta steineri</name>
    <dbReference type="NCBI Taxonomy" id="433720"/>
    <lineage>
        <taxon>Eukaryota</taxon>
        <taxon>Metazoa</taxon>
        <taxon>Spiralia</taxon>
        <taxon>Gnathifera</taxon>
        <taxon>Rotifera</taxon>
        <taxon>Eurotatoria</taxon>
        <taxon>Bdelloidea</taxon>
        <taxon>Adinetida</taxon>
        <taxon>Adinetidae</taxon>
        <taxon>Adineta</taxon>
    </lineage>
</organism>
<dbReference type="GO" id="GO:0005975">
    <property type="term" value="P:carbohydrate metabolic process"/>
    <property type="evidence" value="ECO:0007669"/>
    <property type="project" value="InterPro"/>
</dbReference>
<keyword evidence="2" id="KW-0732">Signal</keyword>
<reference evidence="4" key="1">
    <citation type="submission" date="2021-02" db="EMBL/GenBank/DDBJ databases">
        <authorList>
            <person name="Nowell W R."/>
        </authorList>
    </citation>
    <scope>NUCLEOTIDE SEQUENCE</scope>
</reference>
<dbReference type="SUPFAM" id="SSF51445">
    <property type="entry name" value="(Trans)glycosidases"/>
    <property type="match status" value="1"/>
</dbReference>
<proteinExistence type="inferred from homology"/>
<dbReference type="InterPro" id="IPR031330">
    <property type="entry name" value="Gly_Hdrlase_35_cat"/>
</dbReference>
<dbReference type="EMBL" id="CAJNON010000006">
    <property type="protein sequence ID" value="CAF0751777.1"/>
    <property type="molecule type" value="Genomic_DNA"/>
</dbReference>
<evidence type="ECO:0000313" key="5">
    <source>
        <dbReference type="Proteomes" id="UP000663891"/>
    </source>
</evidence>
<comment type="similarity">
    <text evidence="1">Belongs to the glycosyl hydrolase 35 family.</text>
</comment>
<feature type="domain" description="Glycoside hydrolase 35 catalytic" evidence="3">
    <location>
        <begin position="33"/>
        <end position="77"/>
    </location>
</feature>
<dbReference type="Proteomes" id="UP000663891">
    <property type="component" value="Unassembled WGS sequence"/>
</dbReference>
<feature type="signal peptide" evidence="2">
    <location>
        <begin position="1"/>
        <end position="21"/>
    </location>
</feature>
<dbReference type="InterPro" id="IPR001944">
    <property type="entry name" value="Glycoside_Hdrlase_35"/>
</dbReference>
<comment type="caution">
    <text evidence="4">The sequence shown here is derived from an EMBL/GenBank/DDBJ whole genome shotgun (WGS) entry which is preliminary data.</text>
</comment>
<dbReference type="AlphaFoldDB" id="A0A813PK99"/>
<accession>A0A813PK99</accession>
<dbReference type="Gene3D" id="3.20.20.80">
    <property type="entry name" value="Glycosidases"/>
    <property type="match status" value="1"/>
</dbReference>
<dbReference type="Pfam" id="PF01301">
    <property type="entry name" value="Glyco_hydro_35"/>
    <property type="match status" value="1"/>
</dbReference>
<dbReference type="PRINTS" id="PR00742">
    <property type="entry name" value="GLHYDRLASE35"/>
</dbReference>
<gene>
    <name evidence="4" type="ORF">VCS650_LOCUS1283</name>
</gene>